<dbReference type="AlphaFoldDB" id="A0A9D4UIA2"/>
<feature type="region of interest" description="Disordered" evidence="1">
    <location>
        <begin position="30"/>
        <end position="70"/>
    </location>
</feature>
<keyword evidence="3" id="KW-1185">Reference proteome</keyword>
<organism evidence="2 3">
    <name type="scientific">Adiantum capillus-veneris</name>
    <name type="common">Maidenhair fern</name>
    <dbReference type="NCBI Taxonomy" id="13818"/>
    <lineage>
        <taxon>Eukaryota</taxon>
        <taxon>Viridiplantae</taxon>
        <taxon>Streptophyta</taxon>
        <taxon>Embryophyta</taxon>
        <taxon>Tracheophyta</taxon>
        <taxon>Polypodiopsida</taxon>
        <taxon>Polypodiidae</taxon>
        <taxon>Polypodiales</taxon>
        <taxon>Pteridineae</taxon>
        <taxon>Pteridaceae</taxon>
        <taxon>Vittarioideae</taxon>
        <taxon>Adiantum</taxon>
    </lineage>
</organism>
<feature type="region of interest" description="Disordered" evidence="1">
    <location>
        <begin position="127"/>
        <end position="192"/>
    </location>
</feature>
<dbReference type="PANTHER" id="PTHR31365:SF4">
    <property type="entry name" value="OS05G0179800 PROTEIN"/>
    <property type="match status" value="1"/>
</dbReference>
<feature type="compositionally biased region" description="Basic and acidic residues" evidence="1">
    <location>
        <begin position="152"/>
        <end position="173"/>
    </location>
</feature>
<accession>A0A9D4UIA2</accession>
<dbReference type="Proteomes" id="UP000886520">
    <property type="component" value="Chromosome 16"/>
</dbReference>
<dbReference type="EMBL" id="JABFUD020000016">
    <property type="protein sequence ID" value="KAI5068172.1"/>
    <property type="molecule type" value="Genomic_DNA"/>
</dbReference>
<evidence type="ECO:0000256" key="1">
    <source>
        <dbReference type="SAM" id="MobiDB-lite"/>
    </source>
</evidence>
<gene>
    <name evidence="2" type="ORF">GOP47_0016517</name>
</gene>
<name>A0A9D4UIA2_ADICA</name>
<evidence type="ECO:0000313" key="2">
    <source>
        <dbReference type="EMBL" id="KAI5068172.1"/>
    </source>
</evidence>
<protein>
    <submittedName>
        <fullName evidence="2">Uncharacterized protein</fullName>
    </submittedName>
</protein>
<reference evidence="2" key="1">
    <citation type="submission" date="2021-01" db="EMBL/GenBank/DDBJ databases">
        <title>Adiantum capillus-veneris genome.</title>
        <authorList>
            <person name="Fang Y."/>
            <person name="Liao Q."/>
        </authorList>
    </citation>
    <scope>NUCLEOTIDE SEQUENCE</scope>
    <source>
        <strain evidence="2">H3</strain>
        <tissue evidence="2">Leaf</tissue>
    </source>
</reference>
<comment type="caution">
    <text evidence="2">The sequence shown here is derived from an EMBL/GenBank/DDBJ whole genome shotgun (WGS) entry which is preliminary data.</text>
</comment>
<evidence type="ECO:0000313" key="3">
    <source>
        <dbReference type="Proteomes" id="UP000886520"/>
    </source>
</evidence>
<proteinExistence type="predicted"/>
<sequence>MDVSIVVSRHINLGPSRDYLIVNLGREVSQHNNSTEKKDHPSNQSLDKPKPPSTIGPSKVEPLRHSCPRSNLRWLQPSGGELYPISLANKSHGSQVNKILNHGAGVVHYPQDSAKTAAIKEAAANGGVESKGANGPALAKSKSSNKRKAKKEKSAKDGSRGEETHYECDEPVKAEPAIEANEADTEGSLDKSELFKKLSSIKKKKSKEGDSAAKAAAAEAAVRVARLAAGKKKDKNHYNQQPVR</sequence>
<dbReference type="PANTHER" id="PTHR31365">
    <property type="entry name" value="EXPRESSED PROTEIN"/>
    <property type="match status" value="1"/>
</dbReference>